<comment type="caution">
    <text evidence="5">The sequence shown here is derived from an EMBL/GenBank/DDBJ whole genome shotgun (WGS) entry which is preliminary data.</text>
</comment>
<dbReference type="InterPro" id="IPR051641">
    <property type="entry name" value="RGK_GTP-binding_reg"/>
</dbReference>
<dbReference type="InterPro" id="IPR001806">
    <property type="entry name" value="Small_GTPase"/>
</dbReference>
<feature type="non-terminal residue" evidence="5">
    <location>
        <position position="1"/>
    </location>
</feature>
<dbReference type="PANTHER" id="PTHR45775">
    <property type="entry name" value="RAD, GEM/KIR FAMILY MEMBER 2, ISOFORM C"/>
    <property type="match status" value="1"/>
</dbReference>
<dbReference type="PRINTS" id="PR00449">
    <property type="entry name" value="RASTRNSFRMNG"/>
</dbReference>
<keyword evidence="3" id="KW-0547">Nucleotide-binding</keyword>
<dbReference type="PANTHER" id="PTHR45775:SF5">
    <property type="entry name" value="GTP-BINDING PROTEIN REM 2"/>
    <property type="match status" value="1"/>
</dbReference>
<accession>Q4RKZ0</accession>
<evidence type="ECO:0000256" key="4">
    <source>
        <dbReference type="SAM" id="MobiDB-lite"/>
    </source>
</evidence>
<dbReference type="OrthoDB" id="5239715at2759"/>
<reference evidence="5" key="2">
    <citation type="submission" date="2004-02" db="EMBL/GenBank/DDBJ databases">
        <authorList>
            <consortium name="Genoscope"/>
            <consortium name="Whitehead Institute Centre for Genome Research"/>
        </authorList>
    </citation>
    <scope>NUCLEOTIDE SEQUENCE</scope>
</reference>
<evidence type="ECO:0000256" key="2">
    <source>
        <dbReference type="ARBA" id="ARBA00022553"/>
    </source>
</evidence>
<keyword evidence="2" id="KW-0597">Phosphoprotein</keyword>
<feature type="region of interest" description="Disordered" evidence="4">
    <location>
        <begin position="37"/>
        <end position="90"/>
    </location>
</feature>
<dbReference type="EMBL" id="CAAE01015025">
    <property type="protein sequence ID" value="CAG10942.1"/>
    <property type="molecule type" value="Genomic_DNA"/>
</dbReference>
<dbReference type="GO" id="GO:0005525">
    <property type="term" value="F:GTP binding"/>
    <property type="evidence" value="ECO:0007669"/>
    <property type="project" value="InterPro"/>
</dbReference>
<feature type="region of interest" description="Disordered" evidence="4">
    <location>
        <begin position="414"/>
        <end position="434"/>
    </location>
</feature>
<feature type="compositionally biased region" description="Low complexity" evidence="4">
    <location>
        <begin position="65"/>
        <end position="89"/>
    </location>
</feature>
<dbReference type="SMART" id="SM00175">
    <property type="entry name" value="RAB"/>
    <property type="match status" value="1"/>
</dbReference>
<feature type="compositionally biased region" description="Polar residues" evidence="4">
    <location>
        <begin position="423"/>
        <end position="434"/>
    </location>
</feature>
<name>Q4RKZ0_TETNG</name>
<organism evidence="5">
    <name type="scientific">Tetraodon nigroviridis</name>
    <name type="common">Spotted green pufferfish</name>
    <name type="synonym">Chelonodon nigroviridis</name>
    <dbReference type="NCBI Taxonomy" id="99883"/>
    <lineage>
        <taxon>Eukaryota</taxon>
        <taxon>Metazoa</taxon>
        <taxon>Chordata</taxon>
        <taxon>Craniata</taxon>
        <taxon>Vertebrata</taxon>
        <taxon>Euteleostomi</taxon>
        <taxon>Actinopterygii</taxon>
        <taxon>Neopterygii</taxon>
        <taxon>Teleostei</taxon>
        <taxon>Neoteleostei</taxon>
        <taxon>Acanthomorphata</taxon>
        <taxon>Eupercaria</taxon>
        <taxon>Tetraodontiformes</taxon>
        <taxon>Tetradontoidea</taxon>
        <taxon>Tetraodontidae</taxon>
        <taxon>Tetraodon</taxon>
    </lineage>
</organism>
<dbReference type="GO" id="GO:0005886">
    <property type="term" value="C:plasma membrane"/>
    <property type="evidence" value="ECO:0007669"/>
    <property type="project" value="TreeGrafter"/>
</dbReference>
<evidence type="ECO:0000313" key="5">
    <source>
        <dbReference type="EMBL" id="CAG10942.1"/>
    </source>
</evidence>
<dbReference type="AlphaFoldDB" id="Q4RKZ0"/>
<dbReference type="KEGG" id="tng:GSTEN00032725G001"/>
<sequence length="472" mass="51671">MTHVPHIKVIPGGFTYTHGADTTSSISAQKACLVLPPGGRSPEIPPFFQRSADSVTGSERPPARTRPTAASSAAEEGTPVPGTEPTTSPLSWRAVMDGWRRSGLRLQMPTDVPEDRLRSEETAAGYDCITLPSDLLAVTQRKHHRVPIKHQLRREEAIHDDCDWTSGAVGPSASPIGFSPALDDTLAVDIRPDGPLRIALLGQNGVGKSSLALSLAGDMDRTASVDSEGEGYVRTVTVDEEESTIIIYDNWRQVGQTTGSCSQDASSLLPHTTSEVSLLSCLGYFWGGRTYCGIHHHFNLHFSFIVYCLGIFQVTQDLSSLQCEVCVLVFSVTDRRSFHRTAQLRLLLRETQPQTPIILVGNKSDLVRTREVTCQEAMSSAALFNCLYLEISASLDHRTPELLECAVRLARGESPWPPGTSAEDMSSGGQRESITSRAKRFLSSLVPRYPREREVGKFMRQKSRSCHDLGAL</sequence>
<evidence type="ECO:0000256" key="1">
    <source>
        <dbReference type="ARBA" id="ARBA00008846"/>
    </source>
</evidence>
<dbReference type="GO" id="GO:0005246">
    <property type="term" value="F:calcium channel regulator activity"/>
    <property type="evidence" value="ECO:0007669"/>
    <property type="project" value="TreeGrafter"/>
</dbReference>
<protein>
    <submittedName>
        <fullName evidence="5">(spotted green pufferfish) hypothetical protein</fullName>
    </submittedName>
</protein>
<dbReference type="GO" id="GO:0003924">
    <property type="term" value="F:GTPase activity"/>
    <property type="evidence" value="ECO:0007669"/>
    <property type="project" value="InterPro"/>
</dbReference>
<dbReference type="Pfam" id="PF00071">
    <property type="entry name" value="Ras"/>
    <property type="match status" value="1"/>
</dbReference>
<proteinExistence type="inferred from homology"/>
<comment type="similarity">
    <text evidence="1">Belongs to the small GTPase superfamily. RGK family.</text>
</comment>
<dbReference type="InterPro" id="IPR027417">
    <property type="entry name" value="P-loop_NTPase"/>
</dbReference>
<reference evidence="5" key="1">
    <citation type="journal article" date="2004" name="Nature">
        <title>Genome duplication in the teleost fish Tetraodon nigroviridis reveals the early vertebrate proto-karyotype.</title>
        <authorList>
            <person name="Jaillon O."/>
            <person name="Aury J.-M."/>
            <person name="Brunet F."/>
            <person name="Petit J.-L."/>
            <person name="Stange-Thomann N."/>
            <person name="Mauceli E."/>
            <person name="Bouneau L."/>
            <person name="Fischer C."/>
            <person name="Ozouf-Costaz C."/>
            <person name="Bernot A."/>
            <person name="Nicaud S."/>
            <person name="Jaffe D."/>
            <person name="Fisher S."/>
            <person name="Lutfalla G."/>
            <person name="Dossat C."/>
            <person name="Segurens B."/>
            <person name="Dasilva C."/>
            <person name="Salanoubat M."/>
            <person name="Levy M."/>
            <person name="Boudet N."/>
            <person name="Castellano S."/>
            <person name="Anthouard V."/>
            <person name="Jubin C."/>
            <person name="Castelli V."/>
            <person name="Katinka M."/>
            <person name="Vacherie B."/>
            <person name="Biemont C."/>
            <person name="Skalli Z."/>
            <person name="Cattolico L."/>
            <person name="Poulain J."/>
            <person name="De Berardinis V."/>
            <person name="Cruaud C."/>
            <person name="Duprat S."/>
            <person name="Brottier P."/>
            <person name="Coutanceau J.-P."/>
            <person name="Gouzy J."/>
            <person name="Parra G."/>
            <person name="Lardier G."/>
            <person name="Chapple C."/>
            <person name="McKernan K.J."/>
            <person name="McEwan P."/>
            <person name="Bosak S."/>
            <person name="Kellis M."/>
            <person name="Volff J.-N."/>
            <person name="Guigo R."/>
            <person name="Zody M.C."/>
            <person name="Mesirov J."/>
            <person name="Lindblad-Toh K."/>
            <person name="Birren B."/>
            <person name="Nusbaum C."/>
            <person name="Kahn D."/>
            <person name="Robinson-Rechavi M."/>
            <person name="Laudet V."/>
            <person name="Schachter V."/>
            <person name="Quetier F."/>
            <person name="Saurin W."/>
            <person name="Scarpelli C."/>
            <person name="Wincker P."/>
            <person name="Lander E.S."/>
            <person name="Weissenbach J."/>
            <person name="Roest Crollius H."/>
        </authorList>
    </citation>
    <scope>NUCLEOTIDE SEQUENCE [LARGE SCALE GENOMIC DNA]</scope>
</reference>
<evidence type="ECO:0000256" key="3">
    <source>
        <dbReference type="ARBA" id="ARBA00022741"/>
    </source>
</evidence>
<dbReference type="PROSITE" id="PS51421">
    <property type="entry name" value="RAS"/>
    <property type="match status" value="1"/>
</dbReference>
<dbReference type="Gene3D" id="3.40.50.300">
    <property type="entry name" value="P-loop containing nucleotide triphosphate hydrolases"/>
    <property type="match status" value="2"/>
</dbReference>
<gene>
    <name evidence="5" type="ORF">GSTENG00032725001</name>
</gene>
<dbReference type="PROSITE" id="PS51419">
    <property type="entry name" value="RAB"/>
    <property type="match status" value="1"/>
</dbReference>
<dbReference type="CDD" id="cd04148">
    <property type="entry name" value="RGK"/>
    <property type="match status" value="1"/>
</dbReference>
<dbReference type="SMART" id="SM00173">
    <property type="entry name" value="RAS"/>
    <property type="match status" value="1"/>
</dbReference>
<dbReference type="SUPFAM" id="SSF52540">
    <property type="entry name" value="P-loop containing nucleoside triphosphate hydrolases"/>
    <property type="match status" value="1"/>
</dbReference>